<evidence type="ECO:0000313" key="1">
    <source>
        <dbReference type="EMBL" id="PNH06164.1"/>
    </source>
</evidence>
<reference evidence="1 2" key="1">
    <citation type="journal article" date="2017" name="Mol. Biol. Evol.">
        <title>The 4-celled Tetrabaena socialis nuclear genome reveals the essential components for genetic control of cell number at the origin of multicellularity in the volvocine lineage.</title>
        <authorList>
            <person name="Featherston J."/>
            <person name="Arakaki Y."/>
            <person name="Hanschen E.R."/>
            <person name="Ferris P.J."/>
            <person name="Michod R.E."/>
            <person name="Olson B.J.S.C."/>
            <person name="Nozaki H."/>
            <person name="Durand P.M."/>
        </authorList>
    </citation>
    <scope>NUCLEOTIDE SEQUENCE [LARGE SCALE GENOMIC DNA]</scope>
    <source>
        <strain evidence="1 2">NIES-571</strain>
    </source>
</reference>
<proteinExistence type="predicted"/>
<dbReference type="EMBL" id="PGGS01000254">
    <property type="protein sequence ID" value="PNH06164.1"/>
    <property type="molecule type" value="Genomic_DNA"/>
</dbReference>
<dbReference type="AlphaFoldDB" id="A0A2J8A0X5"/>
<name>A0A2J8A0X5_9CHLO</name>
<sequence length="135" mass="13780">MRPGPGGLGPPLPRPVRYALANPCLLRSLPYPVVRGGDDARRLRSLINGSVSGSSTRYSSRSLSTSCAATSSASARVRGEPLRVSISAAWLSGFHSASLLAATAMASRQPTEAAPNGPQASAPSGAVCCTITSSR</sequence>
<protein>
    <submittedName>
        <fullName evidence="1">Uncharacterized protein</fullName>
    </submittedName>
</protein>
<comment type="caution">
    <text evidence="1">The sequence shown here is derived from an EMBL/GenBank/DDBJ whole genome shotgun (WGS) entry which is preliminary data.</text>
</comment>
<organism evidence="1 2">
    <name type="scientific">Tetrabaena socialis</name>
    <dbReference type="NCBI Taxonomy" id="47790"/>
    <lineage>
        <taxon>Eukaryota</taxon>
        <taxon>Viridiplantae</taxon>
        <taxon>Chlorophyta</taxon>
        <taxon>core chlorophytes</taxon>
        <taxon>Chlorophyceae</taxon>
        <taxon>CS clade</taxon>
        <taxon>Chlamydomonadales</taxon>
        <taxon>Tetrabaenaceae</taxon>
        <taxon>Tetrabaena</taxon>
    </lineage>
</organism>
<evidence type="ECO:0000313" key="2">
    <source>
        <dbReference type="Proteomes" id="UP000236333"/>
    </source>
</evidence>
<gene>
    <name evidence="1" type="ORF">TSOC_007475</name>
</gene>
<accession>A0A2J8A0X5</accession>
<dbReference type="Proteomes" id="UP000236333">
    <property type="component" value="Unassembled WGS sequence"/>
</dbReference>
<keyword evidence="2" id="KW-1185">Reference proteome</keyword>